<dbReference type="InterPro" id="IPR006047">
    <property type="entry name" value="GH13_cat_dom"/>
</dbReference>
<dbReference type="CDD" id="cd02860">
    <property type="entry name" value="E_set_Pullulanase"/>
    <property type="match status" value="1"/>
</dbReference>
<comment type="caution">
    <text evidence="3">The sequence shown here is derived from an EMBL/GenBank/DDBJ whole genome shotgun (WGS) entry which is preliminary data.</text>
</comment>
<protein>
    <submittedName>
        <fullName evidence="3">Type I pullulanase</fullName>
    </submittedName>
</protein>
<dbReference type="GO" id="GO:0005978">
    <property type="term" value="P:glycogen biosynthetic process"/>
    <property type="evidence" value="ECO:0007669"/>
    <property type="project" value="InterPro"/>
</dbReference>
<dbReference type="SUPFAM" id="SSF51445">
    <property type="entry name" value="(Trans)glycosidases"/>
    <property type="match status" value="1"/>
</dbReference>
<dbReference type="InterPro" id="IPR017853">
    <property type="entry name" value="GH"/>
</dbReference>
<dbReference type="InterPro" id="IPR004193">
    <property type="entry name" value="Glyco_hydro_13_N"/>
</dbReference>
<dbReference type="GO" id="GO:0004553">
    <property type="term" value="F:hydrolase activity, hydrolyzing O-glycosyl compounds"/>
    <property type="evidence" value="ECO:0007669"/>
    <property type="project" value="InterPro"/>
</dbReference>
<sequence length="627" mass="71960">MDSFSPAERAYLEYSDEQLGVQYSPEKTSFAVWSPNSDKVNLVLYKEDFDEKEAGKIYKMEKKENGIWTVNITGDHKNKFYHYQVERDEEIYYAVDPYARAVSQNGVKGAIVDLKETDPAAWKDDKRPSFENIEDAIIYEMHVRDFSISPKSGMKYKGKYLAFTEEGSTLTGADIKTGIDHLKELGITHIHLLPVFDYGSVDESKDEEYNWGYDPMNYNVPEGSYSTDPTDPLARIKEFKEMVLSLHKNGIRVIMDVVYNHTYNTLTSSFGKLAPEYYYRFKDNGEFSNGSGCGNEVASEIPMVRKFIVESVKYWAEEYHIDGFRFDLMALHDKETMKLVEETLHEIDSNILIYGEPWMADYSPLSREVQMRKGEQRDLGIGVFNDNLRDAVKGSTRGEDRGYATGKISNINHVKEGIIAAINSFAANPHEVVNYVSAHDDLTLWDKIEKSNSVDSRVSKVRMNNLCNAIVLTSQGIPFLHGGVEFLRTKYGVANSYNSPDDINQIEWEKKAENFESFAYYKGLIELRRAHPAFRMSDAEEIRESLEFLEADDGIIIYRLKDNANNDSWNQIVVIFNPHHESKEVMLPEDKKWNVVVKEEKAGTEVLEVIDDQKVMVPKISTMILYR</sequence>
<dbReference type="InterPro" id="IPR011840">
    <property type="entry name" value="PulA_typeI"/>
</dbReference>
<name>A0A1C0A6V5_9FIRM</name>
<dbReference type="SMR" id="A0A1C0A6V5"/>
<dbReference type="Pfam" id="PF21653">
    <property type="entry name" value="pulA_all-beta"/>
    <property type="match status" value="1"/>
</dbReference>
<comment type="similarity">
    <text evidence="1">Belongs to the glycosyl hydrolase 13 family.</text>
</comment>
<evidence type="ECO:0000256" key="1">
    <source>
        <dbReference type="ARBA" id="ARBA00008061"/>
    </source>
</evidence>
<dbReference type="GO" id="GO:0003844">
    <property type="term" value="F:1,4-alpha-glucan branching enzyme activity"/>
    <property type="evidence" value="ECO:0007669"/>
    <property type="project" value="InterPro"/>
</dbReference>
<dbReference type="Pfam" id="PF00128">
    <property type="entry name" value="Alpha-amylase"/>
    <property type="match status" value="1"/>
</dbReference>
<evidence type="ECO:0000313" key="4">
    <source>
        <dbReference type="Proteomes" id="UP000093514"/>
    </source>
</evidence>
<dbReference type="Gene3D" id="2.60.40.1180">
    <property type="entry name" value="Golgi alpha-mannosidase II"/>
    <property type="match status" value="1"/>
</dbReference>
<dbReference type="SUPFAM" id="SSF81296">
    <property type="entry name" value="E set domains"/>
    <property type="match status" value="1"/>
</dbReference>
<organism evidence="3 4">
    <name type="scientific">Orenia metallireducens</name>
    <dbReference type="NCBI Taxonomy" id="1413210"/>
    <lineage>
        <taxon>Bacteria</taxon>
        <taxon>Bacillati</taxon>
        <taxon>Bacillota</taxon>
        <taxon>Clostridia</taxon>
        <taxon>Halanaerobiales</taxon>
        <taxon>Halobacteroidaceae</taxon>
        <taxon>Orenia</taxon>
    </lineage>
</organism>
<dbReference type="EMBL" id="LWDV01000010">
    <property type="protein sequence ID" value="OCL25843.1"/>
    <property type="molecule type" value="Genomic_DNA"/>
</dbReference>
<dbReference type="SMART" id="SM00642">
    <property type="entry name" value="Aamy"/>
    <property type="match status" value="1"/>
</dbReference>
<dbReference type="AlphaFoldDB" id="A0A1C0A6V5"/>
<accession>A0A1C0A6V5</accession>
<dbReference type="NCBIfam" id="TIGR02104">
    <property type="entry name" value="pulA_typeI"/>
    <property type="match status" value="1"/>
</dbReference>
<dbReference type="Gene3D" id="2.60.40.10">
    <property type="entry name" value="Immunoglobulins"/>
    <property type="match status" value="1"/>
</dbReference>
<dbReference type="InterPro" id="IPR014756">
    <property type="entry name" value="Ig_E-set"/>
</dbReference>
<dbReference type="Pfam" id="PF02922">
    <property type="entry name" value="CBM_48"/>
    <property type="match status" value="1"/>
</dbReference>
<reference evidence="4" key="1">
    <citation type="submission" date="2016-07" db="EMBL/GenBank/DDBJ databases">
        <authorList>
            <person name="Florea S."/>
            <person name="Webb J.S."/>
            <person name="Jaromczyk J."/>
            <person name="Schardl C.L."/>
        </authorList>
    </citation>
    <scope>NUCLEOTIDE SEQUENCE [LARGE SCALE GENOMIC DNA]</scope>
    <source>
        <strain evidence="4">Z6</strain>
    </source>
</reference>
<dbReference type="InterPro" id="IPR013783">
    <property type="entry name" value="Ig-like_fold"/>
</dbReference>
<dbReference type="PANTHER" id="PTHR43002">
    <property type="entry name" value="GLYCOGEN DEBRANCHING ENZYME"/>
    <property type="match status" value="1"/>
</dbReference>
<dbReference type="OrthoDB" id="9761875at2"/>
<dbReference type="Proteomes" id="UP000093514">
    <property type="component" value="Unassembled WGS sequence"/>
</dbReference>
<evidence type="ECO:0000313" key="3">
    <source>
        <dbReference type="EMBL" id="OCL25843.1"/>
    </source>
</evidence>
<keyword evidence="4" id="KW-1185">Reference proteome</keyword>
<feature type="domain" description="Glycosyl hydrolase family 13 catalytic" evidence="2">
    <location>
        <begin position="140"/>
        <end position="528"/>
    </location>
</feature>
<dbReference type="Gene3D" id="3.20.20.80">
    <property type="entry name" value="Glycosidases"/>
    <property type="match status" value="1"/>
</dbReference>
<gene>
    <name evidence="3" type="ORF">U472_14485</name>
</gene>
<reference evidence="3 4" key="2">
    <citation type="submission" date="2016-08" db="EMBL/GenBank/DDBJ databases">
        <title>Orenia metallireducens sp. nov. strain Z6, a Novel Metal-reducing Firmicute from the Deep Subsurface.</title>
        <authorList>
            <person name="Maxim B.I."/>
            <person name="Kenneth K."/>
            <person name="Flynn T.M."/>
            <person name="Oloughlin E.J."/>
            <person name="Locke R.A."/>
            <person name="Weber J.R."/>
            <person name="Egan S.M."/>
            <person name="Mackie R.I."/>
            <person name="Cann I.K."/>
        </authorList>
    </citation>
    <scope>NUCLEOTIDE SEQUENCE [LARGE SCALE GENOMIC DNA]</scope>
    <source>
        <strain evidence="3 4">Z6</strain>
    </source>
</reference>
<dbReference type="InterPro" id="IPR049117">
    <property type="entry name" value="pulA_all-beta"/>
</dbReference>
<evidence type="ECO:0000259" key="2">
    <source>
        <dbReference type="SMART" id="SM00642"/>
    </source>
</evidence>
<dbReference type="CDD" id="cd11341">
    <property type="entry name" value="AmyAc_Pullulanase_LD-like"/>
    <property type="match status" value="1"/>
</dbReference>
<proteinExistence type="inferred from homology"/>
<dbReference type="InterPro" id="IPR013780">
    <property type="entry name" value="Glyco_hydro_b"/>
</dbReference>